<dbReference type="Gene3D" id="3.10.105.10">
    <property type="entry name" value="Dipeptide-binding Protein, Domain 3"/>
    <property type="match status" value="1"/>
</dbReference>
<dbReference type="SUPFAM" id="SSF53850">
    <property type="entry name" value="Periplasmic binding protein-like II"/>
    <property type="match status" value="1"/>
</dbReference>
<dbReference type="Proteomes" id="UP000199223">
    <property type="component" value="Unassembled WGS sequence"/>
</dbReference>
<dbReference type="STRING" id="856736.SAMN04488058_1442"/>
<protein>
    <submittedName>
        <fullName evidence="1">Extracellular solute-binding protein, family 5 Middle</fullName>
    </submittedName>
</protein>
<sequence>MKLLGELGYAAKDSEGYLVNGDGRRVEFEVMTYGDPQSRQELDIFVADAKAAGVKVTVSTPDIDTLWATADGDPKTPDERQFDAFRYADAGFSGTWPFLDYMARCDGGGHYFNLSGRCLLPDEQRIAELYAQGTRELDPVKRAALGQQLNREWAQSQAMIPLITYAYNVAYDKRLGGALPRNLISAYNGLPLLPLTFVK</sequence>
<organism evidence="1 2">
    <name type="scientific">Deinococcus reticulitermitis</name>
    <dbReference type="NCBI Taxonomy" id="856736"/>
    <lineage>
        <taxon>Bacteria</taxon>
        <taxon>Thermotogati</taxon>
        <taxon>Deinococcota</taxon>
        <taxon>Deinococci</taxon>
        <taxon>Deinococcales</taxon>
        <taxon>Deinococcaceae</taxon>
        <taxon>Deinococcus</taxon>
    </lineage>
</organism>
<keyword evidence="2" id="KW-1185">Reference proteome</keyword>
<evidence type="ECO:0000313" key="2">
    <source>
        <dbReference type="Proteomes" id="UP000199223"/>
    </source>
</evidence>
<dbReference type="AlphaFoldDB" id="A0A1H7CW92"/>
<name>A0A1H7CW92_9DEIO</name>
<evidence type="ECO:0000313" key="1">
    <source>
        <dbReference type="EMBL" id="SEJ93831.1"/>
    </source>
</evidence>
<gene>
    <name evidence="1" type="ORF">SAMN04488058_1442</name>
</gene>
<proteinExistence type="predicted"/>
<dbReference type="EMBL" id="FNZA01000044">
    <property type="protein sequence ID" value="SEJ93831.1"/>
    <property type="molecule type" value="Genomic_DNA"/>
</dbReference>
<reference evidence="2" key="1">
    <citation type="submission" date="2016-10" db="EMBL/GenBank/DDBJ databases">
        <authorList>
            <person name="Varghese N."/>
            <person name="Submissions S."/>
        </authorList>
    </citation>
    <scope>NUCLEOTIDE SEQUENCE [LARGE SCALE GENOMIC DNA]</scope>
    <source>
        <strain evidence="2">CGMCC 1.10218</strain>
    </source>
</reference>
<accession>A0A1H7CW92</accession>